<feature type="region of interest" description="Disordered" evidence="6">
    <location>
        <begin position="56"/>
        <end position="107"/>
    </location>
</feature>
<comment type="caution">
    <text evidence="9">The sequence shown here is derived from an EMBL/GenBank/DDBJ whole genome shotgun (WGS) entry which is preliminary data.</text>
</comment>
<feature type="domain" description="Histidine kinase" evidence="7">
    <location>
        <begin position="213"/>
        <end position="508"/>
    </location>
</feature>
<dbReference type="SUPFAM" id="SSF47384">
    <property type="entry name" value="Homodimeric domain of signal transducing histidine kinase"/>
    <property type="match status" value="1"/>
</dbReference>
<name>A0A0V0QY21_PSEPJ</name>
<dbReference type="Pfam" id="PF00072">
    <property type="entry name" value="Response_reg"/>
    <property type="match status" value="1"/>
</dbReference>
<evidence type="ECO:0000256" key="1">
    <source>
        <dbReference type="ARBA" id="ARBA00000085"/>
    </source>
</evidence>
<dbReference type="CDD" id="cd17546">
    <property type="entry name" value="REC_hyHK_CKI1_RcsC-like"/>
    <property type="match status" value="1"/>
</dbReference>
<proteinExistence type="predicted"/>
<dbReference type="Proteomes" id="UP000054937">
    <property type="component" value="Unassembled WGS sequence"/>
</dbReference>
<feature type="region of interest" description="Disordered" evidence="6">
    <location>
        <begin position="535"/>
        <end position="557"/>
    </location>
</feature>
<dbReference type="InterPro" id="IPR003594">
    <property type="entry name" value="HATPase_dom"/>
</dbReference>
<dbReference type="InterPro" id="IPR036097">
    <property type="entry name" value="HisK_dim/P_sf"/>
</dbReference>
<dbReference type="PANTHER" id="PTHR43047">
    <property type="entry name" value="TWO-COMPONENT HISTIDINE PROTEIN KINASE"/>
    <property type="match status" value="1"/>
</dbReference>
<gene>
    <name evidence="9" type="ORF">PPERSA_07107</name>
</gene>
<dbReference type="Gene3D" id="3.40.50.2300">
    <property type="match status" value="1"/>
</dbReference>
<organism evidence="9 10">
    <name type="scientific">Pseudocohnilembus persalinus</name>
    <name type="common">Ciliate</name>
    <dbReference type="NCBI Taxonomy" id="266149"/>
    <lineage>
        <taxon>Eukaryota</taxon>
        <taxon>Sar</taxon>
        <taxon>Alveolata</taxon>
        <taxon>Ciliophora</taxon>
        <taxon>Intramacronucleata</taxon>
        <taxon>Oligohymenophorea</taxon>
        <taxon>Scuticociliatia</taxon>
        <taxon>Philasterida</taxon>
        <taxon>Pseudocohnilembidae</taxon>
        <taxon>Pseudocohnilembus</taxon>
    </lineage>
</organism>
<dbReference type="InterPro" id="IPR001789">
    <property type="entry name" value="Sig_transdc_resp-reg_receiver"/>
</dbReference>
<evidence type="ECO:0000256" key="3">
    <source>
        <dbReference type="ARBA" id="ARBA00022679"/>
    </source>
</evidence>
<keyword evidence="4 9" id="KW-0418">Kinase</keyword>
<protein>
    <recommendedName>
        <fullName evidence="2">histidine kinase</fullName>
        <ecNumber evidence="2">2.7.13.3</ecNumber>
    </recommendedName>
</protein>
<dbReference type="PANTHER" id="PTHR43047:SF72">
    <property type="entry name" value="OSMOSENSING HISTIDINE PROTEIN KINASE SLN1"/>
    <property type="match status" value="1"/>
</dbReference>
<keyword evidence="5" id="KW-0597">Phosphoprotein</keyword>
<feature type="domain" description="Response regulatory" evidence="8">
    <location>
        <begin position="949"/>
        <end position="1083"/>
    </location>
</feature>
<dbReference type="GO" id="GO:0005886">
    <property type="term" value="C:plasma membrane"/>
    <property type="evidence" value="ECO:0007669"/>
    <property type="project" value="TreeGrafter"/>
</dbReference>
<feature type="modified residue" description="4-aspartylphosphate" evidence="5">
    <location>
        <position position="1010"/>
    </location>
</feature>
<comment type="catalytic activity">
    <reaction evidence="1">
        <text>ATP + protein L-histidine = ADP + protein N-phospho-L-histidine.</text>
        <dbReference type="EC" id="2.7.13.3"/>
    </reaction>
</comment>
<dbReference type="Pfam" id="PF02518">
    <property type="entry name" value="HATPase_c"/>
    <property type="match status" value="1"/>
</dbReference>
<dbReference type="PROSITE" id="PS50110">
    <property type="entry name" value="RESPONSE_REGULATORY"/>
    <property type="match status" value="1"/>
</dbReference>
<dbReference type="EC" id="2.7.13.3" evidence="2"/>
<feature type="region of interest" description="Disordered" evidence="6">
    <location>
        <begin position="1087"/>
        <end position="1118"/>
    </location>
</feature>
<evidence type="ECO:0000313" key="9">
    <source>
        <dbReference type="EMBL" id="KRX06944.1"/>
    </source>
</evidence>
<dbReference type="Gene3D" id="3.30.565.10">
    <property type="entry name" value="Histidine kinase-like ATPase, C-terminal domain"/>
    <property type="match status" value="1"/>
</dbReference>
<evidence type="ECO:0000313" key="10">
    <source>
        <dbReference type="Proteomes" id="UP000054937"/>
    </source>
</evidence>
<feature type="compositionally biased region" description="Low complexity" evidence="6">
    <location>
        <begin position="64"/>
        <end position="107"/>
    </location>
</feature>
<accession>A0A0V0QY21</accession>
<dbReference type="InParanoid" id="A0A0V0QY21"/>
<keyword evidence="10" id="KW-1185">Reference proteome</keyword>
<dbReference type="SMART" id="SM00448">
    <property type="entry name" value="REC"/>
    <property type="match status" value="1"/>
</dbReference>
<evidence type="ECO:0000256" key="5">
    <source>
        <dbReference type="PROSITE-ProRule" id="PRU00169"/>
    </source>
</evidence>
<feature type="compositionally biased region" description="Low complexity" evidence="6">
    <location>
        <begin position="1087"/>
        <end position="1110"/>
    </location>
</feature>
<dbReference type="SUPFAM" id="SSF52172">
    <property type="entry name" value="CheY-like"/>
    <property type="match status" value="1"/>
</dbReference>
<dbReference type="OrthoDB" id="60033at2759"/>
<evidence type="ECO:0000256" key="2">
    <source>
        <dbReference type="ARBA" id="ARBA00012438"/>
    </source>
</evidence>
<evidence type="ECO:0000256" key="4">
    <source>
        <dbReference type="ARBA" id="ARBA00022777"/>
    </source>
</evidence>
<evidence type="ECO:0000256" key="6">
    <source>
        <dbReference type="SAM" id="MobiDB-lite"/>
    </source>
</evidence>
<reference evidence="9 10" key="1">
    <citation type="journal article" date="2015" name="Sci. Rep.">
        <title>Genome of the facultative scuticociliatosis pathogen Pseudocohnilembus persalinus provides insight into its virulence through horizontal gene transfer.</title>
        <authorList>
            <person name="Xiong J."/>
            <person name="Wang G."/>
            <person name="Cheng J."/>
            <person name="Tian M."/>
            <person name="Pan X."/>
            <person name="Warren A."/>
            <person name="Jiang C."/>
            <person name="Yuan D."/>
            <person name="Miao W."/>
        </authorList>
    </citation>
    <scope>NUCLEOTIDE SEQUENCE [LARGE SCALE GENOMIC DNA]</scope>
    <source>
        <strain evidence="9">36N120E</strain>
    </source>
</reference>
<dbReference type="EMBL" id="LDAU01000090">
    <property type="protein sequence ID" value="KRX06944.1"/>
    <property type="molecule type" value="Genomic_DNA"/>
</dbReference>
<evidence type="ECO:0000259" key="8">
    <source>
        <dbReference type="PROSITE" id="PS50110"/>
    </source>
</evidence>
<keyword evidence="3" id="KW-0808">Transferase</keyword>
<feature type="region of interest" description="Disordered" evidence="6">
    <location>
        <begin position="717"/>
        <end position="744"/>
    </location>
</feature>
<dbReference type="PROSITE" id="PS50109">
    <property type="entry name" value="HIS_KIN"/>
    <property type="match status" value="1"/>
</dbReference>
<dbReference type="SMART" id="SM00387">
    <property type="entry name" value="HATPase_c"/>
    <property type="match status" value="1"/>
</dbReference>
<dbReference type="InterPro" id="IPR011006">
    <property type="entry name" value="CheY-like_superfamily"/>
</dbReference>
<dbReference type="InterPro" id="IPR036890">
    <property type="entry name" value="HATPase_C_sf"/>
</dbReference>
<dbReference type="GO" id="GO:0000155">
    <property type="term" value="F:phosphorelay sensor kinase activity"/>
    <property type="evidence" value="ECO:0007669"/>
    <property type="project" value="InterPro"/>
</dbReference>
<sequence length="1118" mass="129613">MRQIQSDNELNSPENSSINKLENTEKQLQNKKHQILTATSPSQNDLDLQIYSATFNNPKDSENQENQNEMSNVKNKNKNQSQTQSQNQTLSQYQNQSQNQNQNQTQNQFQQSALYQISPNSQILLQSPQINSANKSLNNSTLSLGLKNRSQIQSKKNAYNRHLLSLKDTYIEESKESSIDNQTVKDYLKFTSNMSRKDLLQEMNDYKIKVLSSVFHEVRTPLNFIEILLQTWKGDQSITQEIKESYLFPLLCAIQLLSNFVEDIEDINRLETNRFQLQICKFNLVDLVKDVITMFTPRVIENESIRLSYSIINQTTNQYINDTSIYSQTNNCNKYSSNEIQNKVSAEMSQISNQERPQSIIQTQDIFKQYSSNLNNQGNSSNDIKTIVVYSDMRRIKQILVNLIQNAYKFSQKGSIQVQIIIYNKYYSIQVIDHGTGIEKVNLEKIKKQLDKNHQDFNLDQDHTRGIGLGFQFCHQVAQKLSKNQQGITIKSQKDQGTTVEFKIYDQPNEQLIKQSLQTMNVFTQDLVTQYGLNSSFEEDDDDDQSSQSSNQTENHMNNTSFIQNSLRENSKNIDNSPVQFKNKRLIHQIQSSNIEGNNWWNQQKDELSPTRKSQPNVKKFKKVSCDLVENEEDKNEFQRTHNINQSKKIQSYKQFQKAKEELKQSIQFQEQNMTFNNIQQQFSNINSNNYMQHQNNNPRNSIQSLIQHNQIQNNFNSKNQSNENVNSNENNNNSITNTNKGNNENILNANVNYDINLKSSNSSVIYETAEFQAQKCQSNQNALTFKEWPQSDFYKTQSFNTRNADSSQNIFNHIQQASTKLNNHNNNNNNNQNQQCSLSYITFQQNQSDIHQKSVGKQQIFNKQRISLEFQDQELNYQQQNSQNNNNNVDLNKSNLDIIESNRNIQKSSSIKQNISKNDVLVYKNNNSNLNKSKKNQKCANNREICKQILIVDDDQLTIQALTFLMKQQGLTIDIATNGEMAYEMVQKRFLNPQCENLECRFYKLIIMDIDMPKMNGYDSAQKIKEYLQKNGNNQSSTFITSHSAVPELEKQQKFLNKGYFDGILDKPLKILKLKQIFQKIKLKPANSSGSSNMGNSKQIQQQSQNQIQLTKKISQG</sequence>
<dbReference type="AlphaFoldDB" id="A0A0V0QY21"/>
<dbReference type="InterPro" id="IPR005467">
    <property type="entry name" value="His_kinase_dom"/>
</dbReference>
<dbReference type="GO" id="GO:0009927">
    <property type="term" value="F:histidine phosphotransfer kinase activity"/>
    <property type="evidence" value="ECO:0007669"/>
    <property type="project" value="TreeGrafter"/>
</dbReference>
<dbReference type="Gene3D" id="1.10.287.130">
    <property type="match status" value="1"/>
</dbReference>
<dbReference type="SUPFAM" id="SSF55874">
    <property type="entry name" value="ATPase domain of HSP90 chaperone/DNA topoisomerase II/histidine kinase"/>
    <property type="match status" value="1"/>
</dbReference>
<feature type="compositionally biased region" description="Low complexity" evidence="6">
    <location>
        <begin position="546"/>
        <end position="555"/>
    </location>
</feature>
<evidence type="ECO:0000259" key="7">
    <source>
        <dbReference type="PROSITE" id="PS50109"/>
    </source>
</evidence>